<dbReference type="InterPro" id="IPR005467">
    <property type="entry name" value="His_kinase_dom"/>
</dbReference>
<keyword evidence="8 11" id="KW-1133">Transmembrane helix</keyword>
<proteinExistence type="predicted"/>
<dbReference type="SUPFAM" id="SSF47384">
    <property type="entry name" value="Homodimeric domain of signal transducing histidine kinase"/>
    <property type="match status" value="1"/>
</dbReference>
<evidence type="ECO:0000256" key="5">
    <source>
        <dbReference type="ARBA" id="ARBA00022679"/>
    </source>
</evidence>
<dbReference type="InterPro" id="IPR050428">
    <property type="entry name" value="TCS_sensor_his_kinase"/>
</dbReference>
<dbReference type="AlphaFoldDB" id="A0A438MKW2"/>
<dbReference type="PANTHER" id="PTHR45436">
    <property type="entry name" value="SENSOR HISTIDINE KINASE YKOH"/>
    <property type="match status" value="1"/>
</dbReference>
<organism evidence="14 15">
    <name type="scientific">Nonomuraea polychroma</name>
    <dbReference type="NCBI Taxonomy" id="46176"/>
    <lineage>
        <taxon>Bacteria</taxon>
        <taxon>Bacillati</taxon>
        <taxon>Actinomycetota</taxon>
        <taxon>Actinomycetes</taxon>
        <taxon>Streptosporangiales</taxon>
        <taxon>Streptosporangiaceae</taxon>
        <taxon>Nonomuraea</taxon>
    </lineage>
</organism>
<feature type="domain" description="HAMP" evidence="13">
    <location>
        <begin position="91"/>
        <end position="144"/>
    </location>
</feature>
<gene>
    <name evidence="14" type="ORF">EDD27_9233</name>
</gene>
<dbReference type="Proteomes" id="UP000284824">
    <property type="component" value="Unassembled WGS sequence"/>
</dbReference>
<protein>
    <recommendedName>
        <fullName evidence="3">histidine kinase</fullName>
        <ecNumber evidence="3">2.7.13.3</ecNumber>
    </recommendedName>
</protein>
<dbReference type="Gene3D" id="6.10.340.10">
    <property type="match status" value="1"/>
</dbReference>
<evidence type="ECO:0000256" key="7">
    <source>
        <dbReference type="ARBA" id="ARBA00022777"/>
    </source>
</evidence>
<sequence length="371" mass="39418">MTTQTLTRRSLQTRLALAYAAGIYAAGVFVLVMIAVPLASFHAAIPKGRPSSSTITETGPGISLPQLLTGSAVALVILIPVALGLGWFVAGRFLHPLRAITATAKIISAGNLHQRLDLGDPTDELSELGHTIDDLFARLQASFDAQRHFVANASHELRTPLAGLRTLLEVALADPDADAEALRSVCREALALGEHQERLVQALLALATSERGVTRWDTLDLTKIVAGVLASRRDQATETGIDLAEHLTPAVTAGDPRLIESLVANLIDNAIRHNHPDGHVKIATQTSGTEVALTVANTGPVIPDDQIQRLFQPFQKLAPNRHGHRDGYGLGLAIVNAVTQAHHATLTTSARPEGGLSITVRFAHGAHPNHS</sequence>
<dbReference type="PROSITE" id="PS50109">
    <property type="entry name" value="HIS_KIN"/>
    <property type="match status" value="1"/>
</dbReference>
<feature type="transmembrane region" description="Helical" evidence="11">
    <location>
        <begin position="21"/>
        <end position="45"/>
    </location>
</feature>
<evidence type="ECO:0000256" key="3">
    <source>
        <dbReference type="ARBA" id="ARBA00012438"/>
    </source>
</evidence>
<dbReference type="SMART" id="SM00304">
    <property type="entry name" value="HAMP"/>
    <property type="match status" value="1"/>
</dbReference>
<keyword evidence="9" id="KW-0902">Two-component regulatory system</keyword>
<keyword evidence="10 11" id="KW-0472">Membrane</keyword>
<accession>A0A438MKW2</accession>
<dbReference type="CDD" id="cd00082">
    <property type="entry name" value="HisKA"/>
    <property type="match status" value="1"/>
</dbReference>
<dbReference type="Pfam" id="PF02518">
    <property type="entry name" value="HATPase_c"/>
    <property type="match status" value="1"/>
</dbReference>
<evidence type="ECO:0000256" key="10">
    <source>
        <dbReference type="ARBA" id="ARBA00023136"/>
    </source>
</evidence>
<evidence type="ECO:0000256" key="8">
    <source>
        <dbReference type="ARBA" id="ARBA00022989"/>
    </source>
</evidence>
<keyword evidence="15" id="KW-1185">Reference proteome</keyword>
<evidence type="ECO:0000259" key="12">
    <source>
        <dbReference type="PROSITE" id="PS50109"/>
    </source>
</evidence>
<evidence type="ECO:0000313" key="15">
    <source>
        <dbReference type="Proteomes" id="UP000284824"/>
    </source>
</evidence>
<dbReference type="EMBL" id="SAUN01000001">
    <property type="protein sequence ID" value="RVX46357.1"/>
    <property type="molecule type" value="Genomic_DNA"/>
</dbReference>
<comment type="catalytic activity">
    <reaction evidence="1">
        <text>ATP + protein L-histidine = ADP + protein N-phospho-L-histidine.</text>
        <dbReference type="EC" id="2.7.13.3"/>
    </reaction>
</comment>
<dbReference type="PROSITE" id="PS50885">
    <property type="entry name" value="HAMP"/>
    <property type="match status" value="1"/>
</dbReference>
<dbReference type="SMART" id="SM00387">
    <property type="entry name" value="HATPase_c"/>
    <property type="match status" value="1"/>
</dbReference>
<dbReference type="GO" id="GO:0005886">
    <property type="term" value="C:plasma membrane"/>
    <property type="evidence" value="ECO:0007669"/>
    <property type="project" value="UniProtKB-SubCell"/>
</dbReference>
<evidence type="ECO:0000313" key="14">
    <source>
        <dbReference type="EMBL" id="RVX46357.1"/>
    </source>
</evidence>
<dbReference type="InterPro" id="IPR036890">
    <property type="entry name" value="HATPase_C_sf"/>
</dbReference>
<dbReference type="SMART" id="SM00388">
    <property type="entry name" value="HisKA"/>
    <property type="match status" value="1"/>
</dbReference>
<dbReference type="Pfam" id="PF00512">
    <property type="entry name" value="HisKA"/>
    <property type="match status" value="1"/>
</dbReference>
<feature type="transmembrane region" description="Helical" evidence="11">
    <location>
        <begin position="65"/>
        <end position="90"/>
    </location>
</feature>
<keyword evidence="7 14" id="KW-0418">Kinase</keyword>
<keyword evidence="5" id="KW-0808">Transferase</keyword>
<evidence type="ECO:0000256" key="2">
    <source>
        <dbReference type="ARBA" id="ARBA00004236"/>
    </source>
</evidence>
<dbReference type="PANTHER" id="PTHR45436:SF5">
    <property type="entry name" value="SENSOR HISTIDINE KINASE TRCS"/>
    <property type="match status" value="1"/>
</dbReference>
<dbReference type="Pfam" id="PF00672">
    <property type="entry name" value="HAMP"/>
    <property type="match status" value="1"/>
</dbReference>
<evidence type="ECO:0000256" key="9">
    <source>
        <dbReference type="ARBA" id="ARBA00023012"/>
    </source>
</evidence>
<evidence type="ECO:0000259" key="13">
    <source>
        <dbReference type="PROSITE" id="PS50885"/>
    </source>
</evidence>
<dbReference type="RefSeq" id="WP_127938444.1">
    <property type="nucleotide sequence ID" value="NZ_SAUN01000001.1"/>
</dbReference>
<evidence type="ECO:0000256" key="11">
    <source>
        <dbReference type="SAM" id="Phobius"/>
    </source>
</evidence>
<dbReference type="PRINTS" id="PR00344">
    <property type="entry name" value="BCTRLSENSOR"/>
</dbReference>
<comment type="caution">
    <text evidence="14">The sequence shown here is derived from an EMBL/GenBank/DDBJ whole genome shotgun (WGS) entry which is preliminary data.</text>
</comment>
<dbReference type="InterPro" id="IPR004358">
    <property type="entry name" value="Sig_transdc_His_kin-like_C"/>
</dbReference>
<comment type="subcellular location">
    <subcellularLocation>
        <location evidence="2">Cell membrane</location>
    </subcellularLocation>
</comment>
<evidence type="ECO:0000256" key="6">
    <source>
        <dbReference type="ARBA" id="ARBA00022692"/>
    </source>
</evidence>
<keyword evidence="6 11" id="KW-0812">Transmembrane</keyword>
<dbReference type="Gene3D" id="3.30.565.10">
    <property type="entry name" value="Histidine kinase-like ATPase, C-terminal domain"/>
    <property type="match status" value="1"/>
</dbReference>
<dbReference type="InterPro" id="IPR036097">
    <property type="entry name" value="HisK_dim/P_sf"/>
</dbReference>
<evidence type="ECO:0000256" key="4">
    <source>
        <dbReference type="ARBA" id="ARBA00022553"/>
    </source>
</evidence>
<dbReference type="InterPro" id="IPR003660">
    <property type="entry name" value="HAMP_dom"/>
</dbReference>
<reference evidence="14 15" key="1">
    <citation type="submission" date="2019-01" db="EMBL/GenBank/DDBJ databases">
        <title>Sequencing the genomes of 1000 actinobacteria strains.</title>
        <authorList>
            <person name="Klenk H.-P."/>
        </authorList>
    </citation>
    <scope>NUCLEOTIDE SEQUENCE [LARGE SCALE GENOMIC DNA]</scope>
    <source>
        <strain evidence="14 15">DSM 43925</strain>
    </source>
</reference>
<dbReference type="GO" id="GO:0000155">
    <property type="term" value="F:phosphorelay sensor kinase activity"/>
    <property type="evidence" value="ECO:0007669"/>
    <property type="project" value="InterPro"/>
</dbReference>
<dbReference type="SUPFAM" id="SSF55874">
    <property type="entry name" value="ATPase domain of HSP90 chaperone/DNA topoisomerase II/histidine kinase"/>
    <property type="match status" value="1"/>
</dbReference>
<name>A0A438MKW2_9ACTN</name>
<feature type="domain" description="Histidine kinase" evidence="12">
    <location>
        <begin position="152"/>
        <end position="366"/>
    </location>
</feature>
<dbReference type="CDD" id="cd06225">
    <property type="entry name" value="HAMP"/>
    <property type="match status" value="1"/>
</dbReference>
<dbReference type="CDD" id="cd00075">
    <property type="entry name" value="HATPase"/>
    <property type="match status" value="1"/>
</dbReference>
<keyword evidence="4" id="KW-0597">Phosphoprotein</keyword>
<dbReference type="SUPFAM" id="SSF158472">
    <property type="entry name" value="HAMP domain-like"/>
    <property type="match status" value="1"/>
</dbReference>
<dbReference type="InterPro" id="IPR003661">
    <property type="entry name" value="HisK_dim/P_dom"/>
</dbReference>
<dbReference type="EC" id="2.7.13.3" evidence="3"/>
<evidence type="ECO:0000256" key="1">
    <source>
        <dbReference type="ARBA" id="ARBA00000085"/>
    </source>
</evidence>
<dbReference type="Gene3D" id="1.10.287.130">
    <property type="match status" value="1"/>
</dbReference>
<dbReference type="OrthoDB" id="3224230at2"/>
<dbReference type="InterPro" id="IPR003594">
    <property type="entry name" value="HATPase_dom"/>
</dbReference>